<name>A0ABS3L9Y5_9ENTE</name>
<gene>
    <name evidence="1" type="ORF">JZO70_09725</name>
</gene>
<proteinExistence type="predicted"/>
<dbReference type="EMBL" id="JAFREM010000015">
    <property type="protein sequence ID" value="MBO1306440.1"/>
    <property type="molecule type" value="Genomic_DNA"/>
</dbReference>
<sequence>MVLEYFDGQENFFKDYKQAVKDEDFDKQTVIDDVMAQLSLPADDDGKLTYTLSGSKTKSGTASSFPFRKELIIRDPEAVVDTSYFYEGEPYEVDVYEDEQP</sequence>
<comment type="caution">
    <text evidence="1">The sequence shown here is derived from an EMBL/GenBank/DDBJ whole genome shotgun (WGS) entry which is preliminary data.</text>
</comment>
<dbReference type="Proteomes" id="UP000664601">
    <property type="component" value="Unassembled WGS sequence"/>
</dbReference>
<protein>
    <submittedName>
        <fullName evidence="1">Uncharacterized protein</fullName>
    </submittedName>
</protein>
<keyword evidence="2" id="KW-1185">Reference proteome</keyword>
<dbReference type="RefSeq" id="WP_207673368.1">
    <property type="nucleotide sequence ID" value="NZ_JAFREM010000015.1"/>
</dbReference>
<organism evidence="1 2">
    <name type="scientific">Candidatus Enterococcus moelleringii</name>
    <dbReference type="NCBI Taxonomy" id="2815325"/>
    <lineage>
        <taxon>Bacteria</taxon>
        <taxon>Bacillati</taxon>
        <taxon>Bacillota</taxon>
        <taxon>Bacilli</taxon>
        <taxon>Lactobacillales</taxon>
        <taxon>Enterococcaceae</taxon>
        <taxon>Enterococcus</taxon>
    </lineage>
</organism>
<accession>A0ABS3L9Y5</accession>
<reference evidence="1 2" key="1">
    <citation type="submission" date="2021-03" db="EMBL/GenBank/DDBJ databases">
        <title>Enterococcal diversity collection.</title>
        <authorList>
            <person name="Gilmore M.S."/>
            <person name="Schwartzman J."/>
            <person name="Van Tyne D."/>
            <person name="Martin M."/>
            <person name="Earl A.M."/>
            <person name="Manson A.L."/>
            <person name="Straub T."/>
            <person name="Salamzade R."/>
            <person name="Saavedra J."/>
            <person name="Lebreton F."/>
            <person name="Prichula J."/>
            <person name="Schaufler K."/>
            <person name="Gaca A."/>
            <person name="Sgardioli B."/>
            <person name="Wagenaar J."/>
            <person name="Strong T."/>
        </authorList>
    </citation>
    <scope>NUCLEOTIDE SEQUENCE [LARGE SCALE GENOMIC DNA]</scope>
    <source>
        <strain evidence="1 2">669A</strain>
    </source>
</reference>
<evidence type="ECO:0000313" key="2">
    <source>
        <dbReference type="Proteomes" id="UP000664601"/>
    </source>
</evidence>
<evidence type="ECO:0000313" key="1">
    <source>
        <dbReference type="EMBL" id="MBO1306440.1"/>
    </source>
</evidence>